<evidence type="ECO:0000256" key="3">
    <source>
        <dbReference type="ARBA" id="ARBA00022729"/>
    </source>
</evidence>
<dbReference type="InParanoid" id="A0A061ENI0"/>
<dbReference type="STRING" id="3641.A0A061ENI0"/>
<keyword evidence="9" id="KW-1185">Reference proteome</keyword>
<evidence type="ECO:0000256" key="2">
    <source>
        <dbReference type="ARBA" id="ARBA00022692"/>
    </source>
</evidence>
<dbReference type="Proteomes" id="UP000026915">
    <property type="component" value="Chromosome 4"/>
</dbReference>
<keyword evidence="3" id="KW-0732">Signal</keyword>
<keyword evidence="5" id="KW-0472">Membrane</keyword>
<evidence type="ECO:0000256" key="1">
    <source>
        <dbReference type="ARBA" id="ARBA00004479"/>
    </source>
</evidence>
<keyword evidence="6" id="KW-0675">Receptor</keyword>
<dbReference type="SUPFAM" id="SSF52058">
    <property type="entry name" value="L domain-like"/>
    <property type="match status" value="1"/>
</dbReference>
<dbReference type="Gramene" id="EOY06183">
    <property type="protein sequence ID" value="EOY06183"/>
    <property type="gene ID" value="TCM_020994"/>
</dbReference>
<dbReference type="eggNOG" id="ENOG502T01K">
    <property type="taxonomic scope" value="Eukaryota"/>
</dbReference>
<name>A0A061ENI0_THECC</name>
<dbReference type="AlphaFoldDB" id="A0A061ENI0"/>
<keyword evidence="2" id="KW-0812">Transmembrane</keyword>
<dbReference type="GO" id="GO:0016301">
    <property type="term" value="F:kinase activity"/>
    <property type="evidence" value="ECO:0007669"/>
    <property type="project" value="UniProtKB-KW"/>
</dbReference>
<proteinExistence type="predicted"/>
<evidence type="ECO:0000313" key="9">
    <source>
        <dbReference type="Proteomes" id="UP000026915"/>
    </source>
</evidence>
<dbReference type="HOGENOM" id="CLU_1663840_0_0_1"/>
<evidence type="ECO:0000256" key="5">
    <source>
        <dbReference type="ARBA" id="ARBA00023136"/>
    </source>
</evidence>
<dbReference type="PANTHER" id="PTHR48063">
    <property type="entry name" value="LRR RECEPTOR-LIKE KINASE"/>
    <property type="match status" value="1"/>
</dbReference>
<comment type="subcellular location">
    <subcellularLocation>
        <location evidence="1">Membrane</location>
        <topology evidence="1">Single-pass type I membrane protein</topology>
    </subcellularLocation>
</comment>
<dbReference type="PANTHER" id="PTHR48063:SF98">
    <property type="entry name" value="LRR RECEPTOR-LIKE SERINE_THREONINE-PROTEIN KINASE FLS2"/>
    <property type="match status" value="1"/>
</dbReference>
<gene>
    <name evidence="8" type="ORF">TCM_020994</name>
</gene>
<keyword evidence="7" id="KW-0325">Glycoprotein</keyword>
<dbReference type="OMA" id="AENDLEW"/>
<dbReference type="GO" id="GO:0016020">
    <property type="term" value="C:membrane"/>
    <property type="evidence" value="ECO:0007669"/>
    <property type="project" value="UniProtKB-SubCell"/>
</dbReference>
<keyword evidence="4" id="KW-1133">Transmembrane helix</keyword>
<dbReference type="InterPro" id="IPR032675">
    <property type="entry name" value="LRR_dom_sf"/>
</dbReference>
<dbReference type="Gene3D" id="3.80.10.10">
    <property type="entry name" value="Ribonuclease Inhibitor"/>
    <property type="match status" value="1"/>
</dbReference>
<reference evidence="8 9" key="1">
    <citation type="journal article" date="2013" name="Genome Biol.">
        <title>The genome sequence of the most widely cultivated cacao type and its use to identify candidate genes regulating pod color.</title>
        <authorList>
            <person name="Motamayor J.C."/>
            <person name="Mockaitis K."/>
            <person name="Schmutz J."/>
            <person name="Haiminen N."/>
            <person name="Iii D.L."/>
            <person name="Cornejo O."/>
            <person name="Findley S.D."/>
            <person name="Zheng P."/>
            <person name="Utro F."/>
            <person name="Royaert S."/>
            <person name="Saski C."/>
            <person name="Jenkins J."/>
            <person name="Podicheti R."/>
            <person name="Zhao M."/>
            <person name="Scheffler B.E."/>
            <person name="Stack J.C."/>
            <person name="Feltus F.A."/>
            <person name="Mustiga G.M."/>
            <person name="Amores F."/>
            <person name="Phillips W."/>
            <person name="Marelli J.P."/>
            <person name="May G.D."/>
            <person name="Shapiro H."/>
            <person name="Ma J."/>
            <person name="Bustamante C.D."/>
            <person name="Schnell R.J."/>
            <person name="Main D."/>
            <person name="Gilbert D."/>
            <person name="Parida L."/>
            <person name="Kuhn D.N."/>
        </authorList>
    </citation>
    <scope>NUCLEOTIDE SEQUENCE [LARGE SCALE GENOMIC DNA]</scope>
    <source>
        <strain evidence="9">cv. Matina 1-6</strain>
    </source>
</reference>
<keyword evidence="8" id="KW-0808">Transferase</keyword>
<evidence type="ECO:0000313" key="8">
    <source>
        <dbReference type="EMBL" id="EOY06183.1"/>
    </source>
</evidence>
<organism evidence="8 9">
    <name type="scientific">Theobroma cacao</name>
    <name type="common">Cacao</name>
    <name type="synonym">Cocoa</name>
    <dbReference type="NCBI Taxonomy" id="3641"/>
    <lineage>
        <taxon>Eukaryota</taxon>
        <taxon>Viridiplantae</taxon>
        <taxon>Streptophyta</taxon>
        <taxon>Embryophyta</taxon>
        <taxon>Tracheophyta</taxon>
        <taxon>Spermatophyta</taxon>
        <taxon>Magnoliopsida</taxon>
        <taxon>eudicotyledons</taxon>
        <taxon>Gunneridae</taxon>
        <taxon>Pentapetalae</taxon>
        <taxon>rosids</taxon>
        <taxon>malvids</taxon>
        <taxon>Malvales</taxon>
        <taxon>Malvaceae</taxon>
        <taxon>Byttnerioideae</taxon>
        <taxon>Theobroma</taxon>
    </lineage>
</organism>
<evidence type="ECO:0000256" key="4">
    <source>
        <dbReference type="ARBA" id="ARBA00022989"/>
    </source>
</evidence>
<evidence type="ECO:0000256" key="6">
    <source>
        <dbReference type="ARBA" id="ARBA00023170"/>
    </source>
</evidence>
<protein>
    <submittedName>
        <fullName evidence="8">Serine-threonine protein kinase, plant-type</fullName>
    </submittedName>
</protein>
<evidence type="ECO:0000256" key="7">
    <source>
        <dbReference type="ARBA" id="ARBA00023180"/>
    </source>
</evidence>
<dbReference type="EMBL" id="CM001882">
    <property type="protein sequence ID" value="EOY06183.1"/>
    <property type="molecule type" value="Genomic_DNA"/>
</dbReference>
<keyword evidence="8" id="KW-0418">Kinase</keyword>
<dbReference type="InterPro" id="IPR046956">
    <property type="entry name" value="RLP23-like"/>
</dbReference>
<sequence>MPISWLLGRPDNFGHNTLTQYEKTWVKQLFVTNPLFTPDTHASPAEYEDFERSKLRGIPIPNFLGSIESLRYLSLSRAGFKGLAPHRLGNLSSLKTLNLANDEGYLYVANLQWLSVLSLLEHLDLSNVNLTKVSNSLKVLNTLPFLQKLYLSGCQLPQP</sequence>
<accession>A0A061ENI0</accession>